<evidence type="ECO:0000313" key="3">
    <source>
        <dbReference type="Proteomes" id="UP000000763"/>
    </source>
</evidence>
<feature type="compositionally biased region" description="Low complexity" evidence="1">
    <location>
        <begin position="54"/>
        <end position="66"/>
    </location>
</feature>
<feature type="region of interest" description="Disordered" evidence="1">
    <location>
        <begin position="1"/>
        <end position="99"/>
    </location>
</feature>
<gene>
    <name evidence="2" type="primary">P0486C01.9</name>
</gene>
<dbReference type="AlphaFoldDB" id="Q65WW6"/>
<protein>
    <submittedName>
        <fullName evidence="2">Uncharacterized protein</fullName>
    </submittedName>
</protein>
<organism evidence="2 3">
    <name type="scientific">Oryza sativa subsp. japonica</name>
    <name type="common">Rice</name>
    <dbReference type="NCBI Taxonomy" id="39947"/>
    <lineage>
        <taxon>Eukaryota</taxon>
        <taxon>Viridiplantae</taxon>
        <taxon>Streptophyta</taxon>
        <taxon>Embryophyta</taxon>
        <taxon>Tracheophyta</taxon>
        <taxon>Spermatophyta</taxon>
        <taxon>Magnoliopsida</taxon>
        <taxon>Liliopsida</taxon>
        <taxon>Poales</taxon>
        <taxon>Poaceae</taxon>
        <taxon>BOP clade</taxon>
        <taxon>Oryzoideae</taxon>
        <taxon>Oryzeae</taxon>
        <taxon>Oryzinae</taxon>
        <taxon>Oryza</taxon>
        <taxon>Oryza sativa</taxon>
    </lineage>
</organism>
<feature type="region of interest" description="Disordered" evidence="1">
    <location>
        <begin position="118"/>
        <end position="142"/>
    </location>
</feature>
<sequence>MFLVVTVDAATTKEREGRRRRWQHRCDDDDDGGDDSAGRPRCSHRSRPRPSPAPRLSSPRAPTLPRRMPPPPAYTTDRYDGHETVQAEAQRRRRGGRLGHGASCWWWSRSGRCEDRRPPPAGFLPPPAASSHHRGSPPPAAAFLSRHLCRPPSSLPLSPAATLVARAGPLAGRRARRLARVVVHPNTLQKAAAMSYPVISHQPNTHSSPDPRRCRQTRPSPPSHAARLTLTATPPPPIYTLAAPASAPTRPSRPSRTDLRCSSPRRPRSPPPEHSRSPRRSPLRLVIHFHSPTAERFFKEEGLHTQEEEILCLAPSHKIIISKYEFLLLEISKFEFKVWFFKKTVVTVIPFNSTCES</sequence>
<reference evidence="3" key="2">
    <citation type="journal article" date="2008" name="Nucleic Acids Res.">
        <title>The rice annotation project database (RAP-DB): 2008 update.</title>
        <authorList>
            <consortium name="The rice annotation project (RAP)"/>
        </authorList>
    </citation>
    <scope>GENOME REANNOTATION</scope>
    <source>
        <strain evidence="3">cv. Nipponbare</strain>
    </source>
</reference>
<evidence type="ECO:0000256" key="1">
    <source>
        <dbReference type="SAM" id="MobiDB-lite"/>
    </source>
</evidence>
<proteinExistence type="predicted"/>
<dbReference type="Proteomes" id="UP000000763">
    <property type="component" value="Chromosome 5"/>
</dbReference>
<feature type="region of interest" description="Disordered" evidence="1">
    <location>
        <begin position="195"/>
        <end position="283"/>
    </location>
</feature>
<feature type="compositionally biased region" description="Pro residues" evidence="1">
    <location>
        <begin position="119"/>
        <end position="128"/>
    </location>
</feature>
<name>Q65WW6_ORYSJ</name>
<accession>Q65WW6</accession>
<feature type="compositionally biased region" description="Low complexity" evidence="1">
    <location>
        <begin position="239"/>
        <end position="262"/>
    </location>
</feature>
<reference evidence="3" key="1">
    <citation type="journal article" date="2005" name="Nature">
        <title>The map-based sequence of the rice genome.</title>
        <authorList>
            <consortium name="International rice genome sequencing project (IRGSP)"/>
            <person name="Matsumoto T."/>
            <person name="Wu J."/>
            <person name="Kanamori H."/>
            <person name="Katayose Y."/>
            <person name="Fujisawa M."/>
            <person name="Namiki N."/>
            <person name="Mizuno H."/>
            <person name="Yamamoto K."/>
            <person name="Antonio B.A."/>
            <person name="Baba T."/>
            <person name="Sakata K."/>
            <person name="Nagamura Y."/>
            <person name="Aoki H."/>
            <person name="Arikawa K."/>
            <person name="Arita K."/>
            <person name="Bito T."/>
            <person name="Chiden Y."/>
            <person name="Fujitsuka N."/>
            <person name="Fukunaka R."/>
            <person name="Hamada M."/>
            <person name="Harada C."/>
            <person name="Hayashi A."/>
            <person name="Hijishita S."/>
            <person name="Honda M."/>
            <person name="Hosokawa S."/>
            <person name="Ichikawa Y."/>
            <person name="Idonuma A."/>
            <person name="Iijima M."/>
            <person name="Ikeda M."/>
            <person name="Ikeno M."/>
            <person name="Ito K."/>
            <person name="Ito S."/>
            <person name="Ito T."/>
            <person name="Ito Y."/>
            <person name="Ito Y."/>
            <person name="Iwabuchi A."/>
            <person name="Kamiya K."/>
            <person name="Karasawa W."/>
            <person name="Kurita K."/>
            <person name="Katagiri S."/>
            <person name="Kikuta A."/>
            <person name="Kobayashi H."/>
            <person name="Kobayashi N."/>
            <person name="Machita K."/>
            <person name="Maehara T."/>
            <person name="Masukawa M."/>
            <person name="Mizubayashi T."/>
            <person name="Mukai Y."/>
            <person name="Nagasaki H."/>
            <person name="Nagata Y."/>
            <person name="Naito S."/>
            <person name="Nakashima M."/>
            <person name="Nakama Y."/>
            <person name="Nakamichi Y."/>
            <person name="Nakamura M."/>
            <person name="Meguro A."/>
            <person name="Negishi M."/>
            <person name="Ohta I."/>
            <person name="Ohta T."/>
            <person name="Okamoto M."/>
            <person name="Ono N."/>
            <person name="Saji S."/>
            <person name="Sakaguchi M."/>
            <person name="Sakai K."/>
            <person name="Shibata M."/>
            <person name="Shimokawa T."/>
            <person name="Song J."/>
            <person name="Takazaki Y."/>
            <person name="Terasawa K."/>
            <person name="Tsugane M."/>
            <person name="Tsuji K."/>
            <person name="Ueda S."/>
            <person name="Waki K."/>
            <person name="Yamagata H."/>
            <person name="Yamamoto M."/>
            <person name="Yamamoto S."/>
            <person name="Yamane H."/>
            <person name="Yoshiki S."/>
            <person name="Yoshihara R."/>
            <person name="Yukawa K."/>
            <person name="Zhong H."/>
            <person name="Yano M."/>
            <person name="Yuan Q."/>
            <person name="Ouyang S."/>
            <person name="Liu J."/>
            <person name="Jones K.M."/>
            <person name="Gansberger K."/>
            <person name="Moffat K."/>
            <person name="Hill J."/>
            <person name="Bera J."/>
            <person name="Fadrosh D."/>
            <person name="Jin S."/>
            <person name="Johri S."/>
            <person name="Kim M."/>
            <person name="Overton L."/>
            <person name="Reardon M."/>
            <person name="Tsitrin T."/>
            <person name="Vuong H."/>
            <person name="Weaver B."/>
            <person name="Ciecko A."/>
            <person name="Tallon L."/>
            <person name="Jackson J."/>
            <person name="Pai G."/>
            <person name="Aken S.V."/>
            <person name="Utterback T."/>
            <person name="Reidmuller S."/>
            <person name="Feldblyum T."/>
            <person name="Hsiao J."/>
            <person name="Zismann V."/>
            <person name="Iobst S."/>
            <person name="de Vazeille A.R."/>
            <person name="Buell C.R."/>
            <person name="Ying K."/>
            <person name="Li Y."/>
            <person name="Lu T."/>
            <person name="Huang Y."/>
            <person name="Zhao Q."/>
            <person name="Feng Q."/>
            <person name="Zhang L."/>
            <person name="Zhu J."/>
            <person name="Weng Q."/>
            <person name="Mu J."/>
            <person name="Lu Y."/>
            <person name="Fan D."/>
            <person name="Liu Y."/>
            <person name="Guan J."/>
            <person name="Zhang Y."/>
            <person name="Yu S."/>
            <person name="Liu X."/>
            <person name="Zhang Y."/>
            <person name="Hong G."/>
            <person name="Han B."/>
            <person name="Choisne N."/>
            <person name="Demange N."/>
            <person name="Orjeda G."/>
            <person name="Samain S."/>
            <person name="Cattolico L."/>
            <person name="Pelletier E."/>
            <person name="Couloux A."/>
            <person name="Segurens B."/>
            <person name="Wincker P."/>
            <person name="D'Hont A."/>
            <person name="Scarpelli C."/>
            <person name="Weissenbach J."/>
            <person name="Salanoubat M."/>
            <person name="Quetier F."/>
            <person name="Yu Y."/>
            <person name="Kim H.R."/>
            <person name="Rambo T."/>
            <person name="Currie J."/>
            <person name="Collura K."/>
            <person name="Luo M."/>
            <person name="Yang T."/>
            <person name="Ammiraju J.S.S."/>
            <person name="Engler F."/>
            <person name="Soderlund C."/>
            <person name="Wing R.A."/>
            <person name="Palmer L.E."/>
            <person name="de la Bastide M."/>
            <person name="Spiegel L."/>
            <person name="Nascimento L."/>
            <person name="Zutavern T."/>
            <person name="O'Shaughnessy A."/>
            <person name="Dike S."/>
            <person name="Dedhia N."/>
            <person name="Preston R."/>
            <person name="Balija V."/>
            <person name="McCombie W.R."/>
            <person name="Chow T."/>
            <person name="Chen H."/>
            <person name="Chung M."/>
            <person name="Chen C."/>
            <person name="Shaw J."/>
            <person name="Wu H."/>
            <person name="Hsiao K."/>
            <person name="Chao Y."/>
            <person name="Chu M."/>
            <person name="Cheng C."/>
            <person name="Hour A."/>
            <person name="Lee P."/>
            <person name="Lin S."/>
            <person name="Lin Y."/>
            <person name="Liou J."/>
            <person name="Liu S."/>
            <person name="Hsing Y."/>
            <person name="Raghuvanshi S."/>
            <person name="Mohanty A."/>
            <person name="Bharti A.K."/>
            <person name="Gaur A."/>
            <person name="Gupta V."/>
            <person name="Kumar D."/>
            <person name="Ravi V."/>
            <person name="Vij S."/>
            <person name="Kapur A."/>
            <person name="Khurana P."/>
            <person name="Khurana P."/>
            <person name="Khurana J.P."/>
            <person name="Tyagi A.K."/>
            <person name="Gaikwad K."/>
            <person name="Singh A."/>
            <person name="Dalal V."/>
            <person name="Srivastava S."/>
            <person name="Dixit A."/>
            <person name="Pal A.K."/>
            <person name="Ghazi I.A."/>
            <person name="Yadav M."/>
            <person name="Pandit A."/>
            <person name="Bhargava A."/>
            <person name="Sureshbabu K."/>
            <person name="Batra K."/>
            <person name="Sharma T.R."/>
            <person name="Mohapatra T."/>
            <person name="Singh N.K."/>
            <person name="Messing J."/>
            <person name="Nelson A.B."/>
            <person name="Fuks G."/>
            <person name="Kavchok S."/>
            <person name="Keizer G."/>
            <person name="Linton E."/>
            <person name="Llaca V."/>
            <person name="Song R."/>
            <person name="Tanyolac B."/>
            <person name="Young S."/>
            <person name="Ho-Il K."/>
            <person name="Hahn J.H."/>
            <person name="Sangsakoo G."/>
            <person name="Vanavichit A."/>
            <person name="de Mattos Luiz.A.T."/>
            <person name="Zimmer P.D."/>
            <person name="Malone G."/>
            <person name="Dellagostin O."/>
            <person name="de Oliveira A.C."/>
            <person name="Bevan M."/>
            <person name="Bancroft I."/>
            <person name="Minx P."/>
            <person name="Cordum H."/>
            <person name="Wilson R."/>
            <person name="Cheng Z."/>
            <person name="Jin W."/>
            <person name="Jiang J."/>
            <person name="Leong S.A."/>
            <person name="Iwama H."/>
            <person name="Gojobori T."/>
            <person name="Itoh T."/>
            <person name="Niimura Y."/>
            <person name="Fujii Y."/>
            <person name="Habara T."/>
            <person name="Sakai H."/>
            <person name="Sato Y."/>
            <person name="Wilson G."/>
            <person name="Kumar K."/>
            <person name="McCouch S."/>
            <person name="Juretic N."/>
            <person name="Hoen D."/>
            <person name="Wright S."/>
            <person name="Bruskiewich R."/>
            <person name="Bureau T."/>
            <person name="Miyao A."/>
            <person name="Hirochika H."/>
            <person name="Nishikawa T."/>
            <person name="Kadowaki K."/>
            <person name="Sugiura M."/>
            <person name="Burr B."/>
            <person name="Sasaki T."/>
        </authorList>
    </citation>
    <scope>NUCLEOTIDE SEQUENCE [LARGE SCALE GENOMIC DNA]</scope>
    <source>
        <strain evidence="3">cv. Nipponbare</strain>
    </source>
</reference>
<dbReference type="EMBL" id="AC135924">
    <property type="protein sequence ID" value="AAU44241.1"/>
    <property type="molecule type" value="Genomic_DNA"/>
</dbReference>
<evidence type="ECO:0000313" key="2">
    <source>
        <dbReference type="EMBL" id="AAU44241.1"/>
    </source>
</evidence>